<dbReference type="Proteomes" id="UP000664132">
    <property type="component" value="Unassembled WGS sequence"/>
</dbReference>
<protein>
    <submittedName>
        <fullName evidence="4">Uncharacterized protein</fullName>
    </submittedName>
</protein>
<dbReference type="EMBL" id="JAFJYH010000122">
    <property type="protein sequence ID" value="KAG4418723.1"/>
    <property type="molecule type" value="Genomic_DNA"/>
</dbReference>
<feature type="signal peptide" evidence="3">
    <location>
        <begin position="1"/>
        <end position="21"/>
    </location>
</feature>
<accession>A0A8H7WA41</accession>
<sequence length="710" mass="72811">MIYSYGALLWMPILFCPWIEAVGVIPQTRVFQNSSDVTKVTSTYSYPTLTLGTHSYTTNYWISYTKSVSRPSETPYDTSLDSHGNPSMYTTWYITPDSSSSYEATASADAQSTLTSGKWSNVSSTYTTKTAPPLDFSSYTRSEKWPIKTEAPKIESSSTSSCSSLEPWEPITVWSIVPNTTTVTVTITGNASTSFLETPEFTPPIYCSETSPLAIPMPVNPSKHSTTGPKESTDSAIASSSTSYGFSPPKTQTVPASASLRPTVTVITTSKNAVTITTQATLPTFPGEKTDKQTVDPGTYSDTHVWSPFPNPPPQTNPPLEVTTIINPDRSAKTRVTYVVDGVTLVVSPSQAVIGGQVVGIGSPPKTITEGGDVFTVGPDQVEGPLFIILVPNYTGNGGVFEEPPKTTTVQGVPVQVGPTGVVIGGGGGGGRTTTIPIQPGARPTTLVVKGQTISVGPGGVGFSGTTITPPPNLPTNIVVVGGQGFSAIGSSVAVIGGTTFSYGPGIAAQTVVLNGEAITVGPQGVVFDGTTIGGPARASGIQYAVAGGLSISEIGSTLAVVNGLTLTVGPGTTPMTTVISGQTIIAGPNGLVIGGATLTMPFNPTSQAVTAGGITFSQVGASIAVIGDKTYTFGPGVPQTTTVINGQTISIGPGGIGFKTTTFTAMTSRPTGTAAAQTTSKKKGGAGRLGIGIGVWASAAVATCYFVFL</sequence>
<reference evidence="4" key="1">
    <citation type="submission" date="2021-02" db="EMBL/GenBank/DDBJ databases">
        <title>Genome sequence Cadophora malorum strain M34.</title>
        <authorList>
            <person name="Stefanovic E."/>
            <person name="Vu D."/>
            <person name="Scully C."/>
            <person name="Dijksterhuis J."/>
            <person name="Roader J."/>
            <person name="Houbraken J."/>
        </authorList>
    </citation>
    <scope>NUCLEOTIDE SEQUENCE</scope>
    <source>
        <strain evidence="4">M34</strain>
    </source>
</reference>
<keyword evidence="3" id="KW-0732">Signal</keyword>
<evidence type="ECO:0000313" key="5">
    <source>
        <dbReference type="Proteomes" id="UP000664132"/>
    </source>
</evidence>
<comment type="caution">
    <text evidence="4">The sequence shown here is derived from an EMBL/GenBank/DDBJ whole genome shotgun (WGS) entry which is preliminary data.</text>
</comment>
<keyword evidence="2" id="KW-0472">Membrane</keyword>
<evidence type="ECO:0000256" key="1">
    <source>
        <dbReference type="SAM" id="MobiDB-lite"/>
    </source>
</evidence>
<feature type="chain" id="PRO_5034906563" evidence="3">
    <location>
        <begin position="22"/>
        <end position="710"/>
    </location>
</feature>
<name>A0A8H7WA41_9HELO</name>
<feature type="region of interest" description="Disordered" evidence="1">
    <location>
        <begin position="220"/>
        <end position="256"/>
    </location>
</feature>
<gene>
    <name evidence="4" type="ORF">IFR04_008168</name>
</gene>
<feature type="transmembrane region" description="Helical" evidence="2">
    <location>
        <begin position="690"/>
        <end position="709"/>
    </location>
</feature>
<dbReference type="AlphaFoldDB" id="A0A8H7WA41"/>
<evidence type="ECO:0000256" key="3">
    <source>
        <dbReference type="SAM" id="SignalP"/>
    </source>
</evidence>
<keyword evidence="5" id="KW-1185">Reference proteome</keyword>
<proteinExistence type="predicted"/>
<keyword evidence="2" id="KW-1133">Transmembrane helix</keyword>
<dbReference type="OrthoDB" id="5420777at2759"/>
<keyword evidence="2" id="KW-0812">Transmembrane</keyword>
<evidence type="ECO:0000256" key="2">
    <source>
        <dbReference type="SAM" id="Phobius"/>
    </source>
</evidence>
<organism evidence="4 5">
    <name type="scientific">Cadophora malorum</name>
    <dbReference type="NCBI Taxonomy" id="108018"/>
    <lineage>
        <taxon>Eukaryota</taxon>
        <taxon>Fungi</taxon>
        <taxon>Dikarya</taxon>
        <taxon>Ascomycota</taxon>
        <taxon>Pezizomycotina</taxon>
        <taxon>Leotiomycetes</taxon>
        <taxon>Helotiales</taxon>
        <taxon>Ploettnerulaceae</taxon>
        <taxon>Cadophora</taxon>
    </lineage>
</organism>
<evidence type="ECO:0000313" key="4">
    <source>
        <dbReference type="EMBL" id="KAG4418723.1"/>
    </source>
</evidence>
<feature type="compositionally biased region" description="Low complexity" evidence="1">
    <location>
        <begin position="234"/>
        <end position="243"/>
    </location>
</feature>